<dbReference type="InterPro" id="IPR023164">
    <property type="entry name" value="YqgQ-like_sf"/>
</dbReference>
<reference evidence="1" key="1">
    <citation type="submission" date="2022-05" db="EMBL/GenBank/DDBJ databases">
        <authorList>
            <person name="Colautti A."/>
            <person name="Iacumin L."/>
        </authorList>
    </citation>
    <scope>NUCLEOTIDE SEQUENCE</scope>
    <source>
        <strain evidence="1">SK 55</strain>
    </source>
</reference>
<protein>
    <submittedName>
        <fullName evidence="1">YqgQ family protein</fullName>
    </submittedName>
</protein>
<dbReference type="Pfam" id="PF06014">
    <property type="entry name" value="YqgQ-like"/>
    <property type="match status" value="1"/>
</dbReference>
<evidence type="ECO:0000313" key="2">
    <source>
        <dbReference type="Proteomes" id="UP001152173"/>
    </source>
</evidence>
<dbReference type="Gene3D" id="1.10.287.760">
    <property type="entry name" value="YqgQ-like"/>
    <property type="match status" value="1"/>
</dbReference>
<gene>
    <name evidence="1" type="ORF">M9R32_02325</name>
</gene>
<accession>A0A9X3RD56</accession>
<organism evidence="1 2">
    <name type="scientific">Paenisporosarcina quisquiliarum</name>
    <dbReference type="NCBI Taxonomy" id="365346"/>
    <lineage>
        <taxon>Bacteria</taxon>
        <taxon>Bacillati</taxon>
        <taxon>Bacillota</taxon>
        <taxon>Bacilli</taxon>
        <taxon>Bacillales</taxon>
        <taxon>Caryophanaceae</taxon>
        <taxon>Paenisporosarcina</taxon>
    </lineage>
</organism>
<dbReference type="SUPFAM" id="SSF158379">
    <property type="entry name" value="YqgQ-like"/>
    <property type="match status" value="1"/>
</dbReference>
<dbReference type="AlphaFoldDB" id="A0A9X3RD56"/>
<name>A0A9X3RD56_9BACL</name>
<comment type="caution">
    <text evidence="1">The sequence shown here is derived from an EMBL/GenBank/DDBJ whole genome shotgun (WGS) entry which is preliminary data.</text>
</comment>
<keyword evidence="2" id="KW-1185">Reference proteome</keyword>
<sequence>MKSIYDVLQYLKRYGTFIYTTDRQADLLLMEDEIRELYNSHMMEIQDFQMAILLIRQERSRLIDKNIK</sequence>
<dbReference type="Proteomes" id="UP001152173">
    <property type="component" value="Unassembled WGS sequence"/>
</dbReference>
<dbReference type="RefSeq" id="WP_269925142.1">
    <property type="nucleotide sequence ID" value="NZ_JAMKBJ010000002.1"/>
</dbReference>
<dbReference type="EMBL" id="JAMKBJ010000002">
    <property type="protein sequence ID" value="MCZ8536027.1"/>
    <property type="molecule type" value="Genomic_DNA"/>
</dbReference>
<proteinExistence type="predicted"/>
<evidence type="ECO:0000313" key="1">
    <source>
        <dbReference type="EMBL" id="MCZ8536027.1"/>
    </source>
</evidence>
<dbReference type="InterPro" id="IPR009256">
    <property type="entry name" value="YqgQ-like"/>
</dbReference>